<gene>
    <name evidence="3" type="ORF">FHQ07_12120</name>
</gene>
<feature type="transmembrane region" description="Helical" evidence="1">
    <location>
        <begin position="90"/>
        <end position="110"/>
    </location>
</feature>
<dbReference type="PANTHER" id="PTHR23028:SF53">
    <property type="entry name" value="ACYL_TRANSF_3 DOMAIN-CONTAINING PROTEIN"/>
    <property type="match status" value="1"/>
</dbReference>
<feature type="domain" description="Acyltransferase 3" evidence="2">
    <location>
        <begin position="16"/>
        <end position="326"/>
    </location>
</feature>
<dbReference type="Proteomes" id="UP000308149">
    <property type="component" value="Chromosome"/>
</dbReference>
<reference evidence="3 4" key="1">
    <citation type="submission" date="2019-06" db="EMBL/GenBank/DDBJ databases">
        <title>Thermomonas aquatica sp. nov., isolated from an industrial wastewater treatment plant.</title>
        <authorList>
            <person name="Jeon J.H."/>
            <person name="Park D.-S."/>
        </authorList>
    </citation>
    <scope>NUCLEOTIDE SEQUENCE [LARGE SCALE GENOMIC DNA]</scope>
    <source>
        <strain evidence="3 4">SY21</strain>
    </source>
</reference>
<feature type="transmembrane region" description="Helical" evidence="1">
    <location>
        <begin position="305"/>
        <end position="327"/>
    </location>
</feature>
<dbReference type="KEGG" id="thes:FHQ07_12120"/>
<keyword evidence="3" id="KW-0012">Acyltransferase</keyword>
<dbReference type="InterPro" id="IPR050879">
    <property type="entry name" value="Acyltransferase_3"/>
</dbReference>
<dbReference type="RefSeq" id="WP_139717051.1">
    <property type="nucleotide sequence ID" value="NZ_CP040871.1"/>
</dbReference>
<dbReference type="PANTHER" id="PTHR23028">
    <property type="entry name" value="ACETYLTRANSFERASE"/>
    <property type="match status" value="1"/>
</dbReference>
<sequence length="352" mass="38901">MTAPTIATAWAGQRNNFNLMRLVAAWMVIYGHAHAITGIPGNDGIAWLTQLRGAGAVAVDMFFVISGFLIAASLERNTARGYLVSRGLRILPALLVCVALTTFVLGPLLTTAADYWRQPATWNYFLVNATLLLSRFQLPGVFAGHPLDVINGSLWTLPNEAKLYILLLIAWLLVLLAPRRYTPLWALVMLAGYALARHYWPLPDHIQKYGECTAFFITGTLLWVNRERIRLSGWAVLALVAMFAALRGTGWSHLPYFGLLTYGTLWLGLRARLPMIRHTDLSYGLYLYGWPAQQLAWMLPAGKTIAGNIAIATAIAMACAALSWFLVERPALRLKRRFVARGPEASPVAAQA</sequence>
<evidence type="ECO:0000313" key="4">
    <source>
        <dbReference type="Proteomes" id="UP000308149"/>
    </source>
</evidence>
<evidence type="ECO:0000313" key="3">
    <source>
        <dbReference type="EMBL" id="QDA58001.1"/>
    </source>
</evidence>
<evidence type="ECO:0000256" key="1">
    <source>
        <dbReference type="SAM" id="Phobius"/>
    </source>
</evidence>
<keyword evidence="1" id="KW-0472">Membrane</keyword>
<dbReference type="GO" id="GO:0016747">
    <property type="term" value="F:acyltransferase activity, transferring groups other than amino-acyl groups"/>
    <property type="evidence" value="ECO:0007669"/>
    <property type="project" value="InterPro"/>
</dbReference>
<dbReference type="EMBL" id="CP040871">
    <property type="protein sequence ID" value="QDA58001.1"/>
    <property type="molecule type" value="Genomic_DNA"/>
</dbReference>
<dbReference type="AlphaFoldDB" id="A0A5B7ZS65"/>
<dbReference type="InterPro" id="IPR002656">
    <property type="entry name" value="Acyl_transf_3_dom"/>
</dbReference>
<dbReference type="OrthoDB" id="9767863at2"/>
<feature type="transmembrane region" description="Helical" evidence="1">
    <location>
        <begin position="51"/>
        <end position="70"/>
    </location>
</feature>
<dbReference type="GO" id="GO:0000271">
    <property type="term" value="P:polysaccharide biosynthetic process"/>
    <property type="evidence" value="ECO:0007669"/>
    <property type="project" value="TreeGrafter"/>
</dbReference>
<accession>A0A5B7ZS65</accession>
<dbReference type="Pfam" id="PF01757">
    <property type="entry name" value="Acyl_transf_3"/>
    <property type="match status" value="1"/>
</dbReference>
<feature type="transmembrane region" description="Helical" evidence="1">
    <location>
        <begin position="19"/>
        <end position="39"/>
    </location>
</feature>
<organism evidence="3 4">
    <name type="scientific">Thermomonas aquatica</name>
    <dbReference type="NCBI Taxonomy" id="2202149"/>
    <lineage>
        <taxon>Bacteria</taxon>
        <taxon>Pseudomonadati</taxon>
        <taxon>Pseudomonadota</taxon>
        <taxon>Gammaproteobacteria</taxon>
        <taxon>Lysobacterales</taxon>
        <taxon>Lysobacteraceae</taxon>
        <taxon>Thermomonas</taxon>
    </lineage>
</organism>
<name>A0A5B7ZS65_9GAMM</name>
<evidence type="ECO:0000259" key="2">
    <source>
        <dbReference type="Pfam" id="PF01757"/>
    </source>
</evidence>
<dbReference type="GO" id="GO:0016020">
    <property type="term" value="C:membrane"/>
    <property type="evidence" value="ECO:0007669"/>
    <property type="project" value="TreeGrafter"/>
</dbReference>
<feature type="transmembrane region" description="Helical" evidence="1">
    <location>
        <begin position="231"/>
        <end position="247"/>
    </location>
</feature>
<feature type="transmembrane region" description="Helical" evidence="1">
    <location>
        <begin position="206"/>
        <end position="224"/>
    </location>
</feature>
<keyword evidence="1" id="KW-1133">Transmembrane helix</keyword>
<protein>
    <submittedName>
        <fullName evidence="3">Acyltransferase</fullName>
    </submittedName>
</protein>
<keyword evidence="4" id="KW-1185">Reference proteome</keyword>
<keyword evidence="1" id="KW-0812">Transmembrane</keyword>
<keyword evidence="3" id="KW-0808">Transferase</keyword>
<feature type="transmembrane region" description="Helical" evidence="1">
    <location>
        <begin position="184"/>
        <end position="200"/>
    </location>
</feature>
<proteinExistence type="predicted"/>
<feature type="transmembrane region" description="Helical" evidence="1">
    <location>
        <begin position="161"/>
        <end position="177"/>
    </location>
</feature>